<evidence type="ECO:0000313" key="2">
    <source>
        <dbReference type="EMBL" id="CAF1706712.1"/>
    </source>
</evidence>
<proteinExistence type="predicted"/>
<keyword evidence="4" id="KW-1185">Reference proteome</keyword>
<dbReference type="InterPro" id="IPR057499">
    <property type="entry name" value="Kelch_FKB95"/>
</dbReference>
<dbReference type="OMA" id="PRSHEFP"/>
<reference evidence="3" key="2">
    <citation type="submission" date="2014-06" db="EMBL/GenBank/DDBJ databases">
        <authorList>
            <person name="Genoscope - CEA"/>
        </authorList>
    </citation>
    <scope>NUCLEOTIDE SEQUENCE</scope>
</reference>
<dbReference type="InterPro" id="IPR001810">
    <property type="entry name" value="F-box_dom"/>
</dbReference>
<dbReference type="Gene3D" id="2.120.10.80">
    <property type="entry name" value="Kelch-type beta propeller"/>
    <property type="match status" value="1"/>
</dbReference>
<dbReference type="PANTHER" id="PTHR24414">
    <property type="entry name" value="F-BOX/KELCH-REPEAT PROTEIN SKIP4"/>
    <property type="match status" value="1"/>
</dbReference>
<sequence length="321" mass="37057">MKNPPPTSFSSLPDDILLNCLSRISRSHYRSLSLLSKNIHSLIFSPHLYTLRSQRGNIEPCLYLYQSSPAYDSWYTLDQTQINMRAWLGDESSLSPIPPSSSTPPKSPTTVALGFEIYQLGGTINKRPSSAVRVFDCRTHTWRDNAPDMTVARKFAKAAFIDGKIFVTGGTEDTMNWVEIFDLKTQTWTPLPSPNNAKLIFMDESYTLEVAIQEDVKFSFDLHKLMWYYSEKIIWKRVMGLEELYINPLIRYSTVRLGNYCGTLIILWDEPRSHEFPMPMRSRCVSCKRIWYAVIRLEKRLSGFEILGKIERSKVLCRVTL</sequence>
<dbReference type="Gramene" id="CDY36492">
    <property type="protein sequence ID" value="CDY36492"/>
    <property type="gene ID" value="GSBRNA2T00062161001"/>
</dbReference>
<dbReference type="PaxDb" id="3708-A0A078HFA9"/>
<protein>
    <submittedName>
        <fullName evidence="2">(rape) hypothetical protein</fullName>
    </submittedName>
    <submittedName>
        <fullName evidence="3">BnaC03g48510D protein</fullName>
    </submittedName>
</protein>
<dbReference type="InterPro" id="IPR036047">
    <property type="entry name" value="F-box-like_dom_sf"/>
</dbReference>
<dbReference type="InterPro" id="IPR015915">
    <property type="entry name" value="Kelch-typ_b-propeller"/>
</dbReference>
<dbReference type="SMART" id="SM00612">
    <property type="entry name" value="Kelch"/>
    <property type="match status" value="2"/>
</dbReference>
<dbReference type="SUPFAM" id="SSF81383">
    <property type="entry name" value="F-box domain"/>
    <property type="match status" value="1"/>
</dbReference>
<organism evidence="3 4">
    <name type="scientific">Brassica napus</name>
    <name type="common">Rape</name>
    <dbReference type="NCBI Taxonomy" id="3708"/>
    <lineage>
        <taxon>Eukaryota</taxon>
        <taxon>Viridiplantae</taxon>
        <taxon>Streptophyta</taxon>
        <taxon>Embryophyta</taxon>
        <taxon>Tracheophyta</taxon>
        <taxon>Spermatophyta</taxon>
        <taxon>Magnoliopsida</taxon>
        <taxon>eudicotyledons</taxon>
        <taxon>Gunneridae</taxon>
        <taxon>Pentapetalae</taxon>
        <taxon>rosids</taxon>
        <taxon>malvids</taxon>
        <taxon>Brassicales</taxon>
        <taxon>Brassicaceae</taxon>
        <taxon>Brassiceae</taxon>
        <taxon>Brassica</taxon>
    </lineage>
</organism>
<dbReference type="Proteomes" id="UP001295469">
    <property type="component" value="Chromosome C03"/>
</dbReference>
<dbReference type="CDD" id="cd22152">
    <property type="entry name" value="F-box_AtAFR-like"/>
    <property type="match status" value="1"/>
</dbReference>
<evidence type="ECO:0000313" key="4">
    <source>
        <dbReference type="Proteomes" id="UP000028999"/>
    </source>
</evidence>
<reference evidence="2" key="3">
    <citation type="submission" date="2021-01" db="EMBL/GenBank/DDBJ databases">
        <authorList>
            <consortium name="Genoscope - CEA"/>
            <person name="William W."/>
        </authorList>
    </citation>
    <scope>NUCLEOTIDE SEQUENCE</scope>
</reference>
<evidence type="ECO:0000259" key="1">
    <source>
        <dbReference type="PROSITE" id="PS50181"/>
    </source>
</evidence>
<dbReference type="PANTHER" id="PTHR24414:SF161">
    <property type="entry name" value="F-BOX DOMAIN-CONTAINING PROTEIN"/>
    <property type="match status" value="1"/>
</dbReference>
<dbReference type="EMBL" id="LK032377">
    <property type="protein sequence ID" value="CDY36492.1"/>
    <property type="molecule type" value="Genomic_DNA"/>
</dbReference>
<evidence type="ECO:0000313" key="3">
    <source>
        <dbReference type="EMBL" id="CDY36492.1"/>
    </source>
</evidence>
<dbReference type="PROSITE" id="PS50181">
    <property type="entry name" value="FBOX"/>
    <property type="match status" value="1"/>
</dbReference>
<dbReference type="Proteomes" id="UP000028999">
    <property type="component" value="Unassembled WGS sequence"/>
</dbReference>
<dbReference type="Pfam" id="PF25210">
    <property type="entry name" value="Kelch_FKB95"/>
    <property type="match status" value="1"/>
</dbReference>
<gene>
    <name evidence="3" type="primary">BnaC03g48510D</name>
    <name evidence="2" type="ORF">DARMORV10_C03P59510.1</name>
    <name evidence="3" type="ORF">GSBRNA2T00062161001</name>
</gene>
<feature type="domain" description="F-box" evidence="1">
    <location>
        <begin position="6"/>
        <end position="52"/>
    </location>
</feature>
<dbReference type="InterPro" id="IPR006652">
    <property type="entry name" value="Kelch_1"/>
</dbReference>
<name>A0A078HFA9_BRANA</name>
<dbReference type="Pfam" id="PF00646">
    <property type="entry name" value="F-box"/>
    <property type="match status" value="1"/>
</dbReference>
<reference evidence="3 4" key="1">
    <citation type="journal article" date="2014" name="Science">
        <title>Plant genetics. Early allopolyploid evolution in the post-Neolithic Brassica napus oilseed genome.</title>
        <authorList>
            <person name="Chalhoub B."/>
            <person name="Denoeud F."/>
            <person name="Liu S."/>
            <person name="Parkin I.A."/>
            <person name="Tang H."/>
            <person name="Wang X."/>
            <person name="Chiquet J."/>
            <person name="Belcram H."/>
            <person name="Tong C."/>
            <person name="Samans B."/>
            <person name="Correa M."/>
            <person name="Da Silva C."/>
            <person name="Just J."/>
            <person name="Falentin C."/>
            <person name="Koh C.S."/>
            <person name="Le Clainche I."/>
            <person name="Bernard M."/>
            <person name="Bento P."/>
            <person name="Noel B."/>
            <person name="Labadie K."/>
            <person name="Alberti A."/>
            <person name="Charles M."/>
            <person name="Arnaud D."/>
            <person name="Guo H."/>
            <person name="Daviaud C."/>
            <person name="Alamery S."/>
            <person name="Jabbari K."/>
            <person name="Zhao M."/>
            <person name="Edger P.P."/>
            <person name="Chelaifa H."/>
            <person name="Tack D."/>
            <person name="Lassalle G."/>
            <person name="Mestiri I."/>
            <person name="Schnel N."/>
            <person name="Le Paslier M.C."/>
            <person name="Fan G."/>
            <person name="Renault V."/>
            <person name="Bayer P.E."/>
            <person name="Golicz A.A."/>
            <person name="Manoli S."/>
            <person name="Lee T.H."/>
            <person name="Thi V.H."/>
            <person name="Chalabi S."/>
            <person name="Hu Q."/>
            <person name="Fan C."/>
            <person name="Tollenaere R."/>
            <person name="Lu Y."/>
            <person name="Battail C."/>
            <person name="Shen J."/>
            <person name="Sidebottom C.H."/>
            <person name="Wang X."/>
            <person name="Canaguier A."/>
            <person name="Chauveau A."/>
            <person name="Berard A."/>
            <person name="Deniot G."/>
            <person name="Guan M."/>
            <person name="Liu Z."/>
            <person name="Sun F."/>
            <person name="Lim Y.P."/>
            <person name="Lyons E."/>
            <person name="Town C.D."/>
            <person name="Bancroft I."/>
            <person name="Wang X."/>
            <person name="Meng J."/>
            <person name="Ma J."/>
            <person name="Pires J.C."/>
            <person name="King G.J."/>
            <person name="Brunel D."/>
            <person name="Delourme R."/>
            <person name="Renard M."/>
            <person name="Aury J.M."/>
            <person name="Adams K.L."/>
            <person name="Batley J."/>
            <person name="Snowdon R.J."/>
            <person name="Tost J."/>
            <person name="Edwards D."/>
            <person name="Zhou Y."/>
            <person name="Hua W."/>
            <person name="Sharpe A.G."/>
            <person name="Paterson A.H."/>
            <person name="Guan C."/>
            <person name="Wincker P."/>
        </authorList>
    </citation>
    <scope>NUCLEOTIDE SEQUENCE [LARGE SCALE GENOMIC DNA]</scope>
    <source>
        <strain evidence="4">cv. Darmor-bzh</strain>
    </source>
</reference>
<dbReference type="EMBL" id="HG994367">
    <property type="protein sequence ID" value="CAF1706712.1"/>
    <property type="molecule type" value="Genomic_DNA"/>
</dbReference>
<dbReference type="InterPro" id="IPR050354">
    <property type="entry name" value="F-box/kelch-repeat_ARATH"/>
</dbReference>
<dbReference type="SUPFAM" id="SSF117281">
    <property type="entry name" value="Kelch motif"/>
    <property type="match status" value="1"/>
</dbReference>
<accession>A0A078HFA9</accession>
<dbReference type="AlphaFoldDB" id="A0A078HFA9"/>